<dbReference type="CDD" id="cd07786">
    <property type="entry name" value="FGGY_EcGK_like"/>
    <property type="match status" value="1"/>
</dbReference>
<comment type="caution">
    <text evidence="13">The sequence shown here is derived from an EMBL/GenBank/DDBJ whole genome shotgun (WGS) entry which is preliminary data.</text>
</comment>
<feature type="binding site" evidence="9">
    <location>
        <position position="136"/>
    </location>
    <ligand>
        <name>sn-glycerol 3-phosphate</name>
        <dbReference type="ChEBI" id="CHEBI:57597"/>
    </ligand>
</feature>
<dbReference type="Pfam" id="PF02782">
    <property type="entry name" value="FGGY_C"/>
    <property type="match status" value="1"/>
</dbReference>
<feature type="binding site" evidence="9">
    <location>
        <position position="16"/>
    </location>
    <ligand>
        <name>ATP</name>
        <dbReference type="ChEBI" id="CHEBI:30616"/>
    </ligand>
</feature>
<evidence type="ECO:0000256" key="9">
    <source>
        <dbReference type="HAMAP-Rule" id="MF_00186"/>
    </source>
</evidence>
<feature type="binding site" evidence="9">
    <location>
        <position position="311"/>
    </location>
    <ligand>
        <name>ADP</name>
        <dbReference type="ChEBI" id="CHEBI:456216"/>
    </ligand>
</feature>
<evidence type="ECO:0000256" key="5">
    <source>
        <dbReference type="ARBA" id="ARBA00022777"/>
    </source>
</evidence>
<dbReference type="GO" id="GO:0019563">
    <property type="term" value="P:glycerol catabolic process"/>
    <property type="evidence" value="ECO:0007669"/>
    <property type="project" value="UniProtKB-UniRule"/>
</dbReference>
<dbReference type="EMBL" id="JABCLB010002279">
    <property type="protein sequence ID" value="NMU85781.1"/>
    <property type="molecule type" value="Genomic_DNA"/>
</dbReference>
<sequence>MTEQKYIVALDQGTTSSRAVILDHDANIVSVAQREFTQIYPQAGWVEHDPMEIWATQSSTLVEALAKSGIRSDQLAAIGITNQRETTIVWNKETGKPIYNAIVWQCRRTADICEDLKSRGLEDYVRDNTGLVLDPYFSGTKVKWILDNVEGAREDAEAGKLLFGTVDTWLVWKMTQGRVHVTDYTNASRTMLFNINDLCWDQKLLDEMGIPASMMPEVKRSSEIYGKTNIGGKGGTRIPIAGIAGDQQAALYGQMCVEAGQAKNTYGTGCFLLMNTGQEKVTSKNGLLTTLACGPKGEPAYALEGAVFMGGASIQWLRDELKILNGAEDSEYFATKVDTSNGVYVVPAFTGLGAPYWDAYARGTIVGLTRGVNSNHIIRATLEGIAYQTRDVLDAMQADSGIKLANLRVDGGAVANNFLMQFQSDVLNTEVHRPQVTEVTALGAAYLAGLAVGYWNSIDELQDKAVLDRTFEPHDDEEKRNRRYKGWKRAVKCAQTWSELHDEDD</sequence>
<comment type="function">
    <text evidence="9">Key enzyme in the regulation of glycerol uptake and metabolism. Catalyzes the phosphorylation of glycerol to yield sn-glycerol 3-phosphate.</text>
</comment>
<dbReference type="Gene3D" id="3.30.420.40">
    <property type="match status" value="2"/>
</dbReference>
<dbReference type="NCBIfam" id="TIGR01311">
    <property type="entry name" value="glycerol_kin"/>
    <property type="match status" value="1"/>
</dbReference>
<feature type="binding site" evidence="9">
    <location>
        <position position="136"/>
    </location>
    <ligand>
        <name>glycerol</name>
        <dbReference type="ChEBI" id="CHEBI:17754"/>
    </ligand>
</feature>
<dbReference type="EC" id="2.7.1.30" evidence="9"/>
<dbReference type="FunFam" id="3.30.420.40:FF:000007">
    <property type="entry name" value="Glycerol kinase"/>
    <property type="match status" value="1"/>
</dbReference>
<dbReference type="AlphaFoldDB" id="A0A7Y0SLN3"/>
<evidence type="ECO:0000256" key="4">
    <source>
        <dbReference type="ARBA" id="ARBA00022741"/>
    </source>
</evidence>
<feature type="binding site" evidence="9">
    <location>
        <position position="84"/>
    </location>
    <ligand>
        <name>sn-glycerol 3-phosphate</name>
        <dbReference type="ChEBI" id="CHEBI:57597"/>
    </ligand>
</feature>
<comment type="pathway">
    <text evidence="1 9">Polyol metabolism; glycerol degradation via glycerol kinase pathway; sn-glycerol 3-phosphate from glycerol: step 1/1.</text>
</comment>
<feature type="binding site" evidence="9">
    <location>
        <position position="268"/>
    </location>
    <ligand>
        <name>ATP</name>
        <dbReference type="ChEBI" id="CHEBI:30616"/>
    </ligand>
</feature>
<dbReference type="InterPro" id="IPR005999">
    <property type="entry name" value="Glycerol_kin"/>
</dbReference>
<keyword evidence="3 9" id="KW-0808">Transferase</keyword>
<dbReference type="PROSITE" id="PS00445">
    <property type="entry name" value="FGGY_KINASES_2"/>
    <property type="match status" value="1"/>
</dbReference>
<organism evidence="13 14">
    <name type="scientific">Vibrio parahaemolyticus</name>
    <dbReference type="NCBI Taxonomy" id="670"/>
    <lineage>
        <taxon>Bacteria</taxon>
        <taxon>Pseudomonadati</taxon>
        <taxon>Pseudomonadota</taxon>
        <taxon>Gammaproteobacteria</taxon>
        <taxon>Vibrionales</taxon>
        <taxon>Vibrionaceae</taxon>
        <taxon>Vibrio</taxon>
    </lineage>
</organism>
<dbReference type="InterPro" id="IPR000577">
    <property type="entry name" value="Carb_kinase_FGGY"/>
</dbReference>
<feature type="binding site" evidence="9">
    <location>
        <position position="315"/>
    </location>
    <ligand>
        <name>ATP</name>
        <dbReference type="ChEBI" id="CHEBI:30616"/>
    </ligand>
</feature>
<evidence type="ECO:0000256" key="10">
    <source>
        <dbReference type="RuleBase" id="RU003733"/>
    </source>
</evidence>
<dbReference type="PANTHER" id="PTHR10196:SF69">
    <property type="entry name" value="GLYCEROL KINASE"/>
    <property type="match status" value="1"/>
</dbReference>
<dbReference type="PIRSF" id="PIRSF000538">
    <property type="entry name" value="GlpK"/>
    <property type="match status" value="1"/>
</dbReference>
<feature type="domain" description="Carbohydrate kinase FGGY N-terminal" evidence="11">
    <location>
        <begin position="6"/>
        <end position="253"/>
    </location>
</feature>
<dbReference type="NCBIfam" id="NF000756">
    <property type="entry name" value="PRK00047.1"/>
    <property type="match status" value="1"/>
</dbReference>
<dbReference type="InterPro" id="IPR018484">
    <property type="entry name" value="FGGY_N"/>
</dbReference>
<dbReference type="RefSeq" id="WP_141180351.1">
    <property type="nucleotide sequence ID" value="NZ_CP041202.1"/>
</dbReference>
<feature type="binding site" evidence="9">
    <location>
        <position position="85"/>
    </location>
    <ligand>
        <name>sn-glycerol 3-phosphate</name>
        <dbReference type="ChEBI" id="CHEBI:57597"/>
    </ligand>
</feature>
<evidence type="ECO:0000256" key="6">
    <source>
        <dbReference type="ARBA" id="ARBA00022798"/>
    </source>
</evidence>
<feature type="binding site" evidence="9">
    <location>
        <position position="246"/>
    </location>
    <ligand>
        <name>glycerol</name>
        <dbReference type="ChEBI" id="CHEBI:17754"/>
    </ligand>
</feature>
<evidence type="ECO:0000256" key="1">
    <source>
        <dbReference type="ARBA" id="ARBA00005190"/>
    </source>
</evidence>
<feature type="binding site" evidence="9">
    <location>
        <position position="416"/>
    </location>
    <ligand>
        <name>ADP</name>
        <dbReference type="ChEBI" id="CHEBI:456216"/>
    </ligand>
</feature>
<feature type="domain" description="Carbohydrate kinase FGGY C-terminal" evidence="12">
    <location>
        <begin position="263"/>
        <end position="451"/>
    </location>
</feature>
<dbReference type="PANTHER" id="PTHR10196">
    <property type="entry name" value="SUGAR KINASE"/>
    <property type="match status" value="1"/>
</dbReference>
<dbReference type="InterPro" id="IPR018485">
    <property type="entry name" value="FGGY_C"/>
</dbReference>
<feature type="binding site" evidence="9">
    <location>
        <position position="85"/>
    </location>
    <ligand>
        <name>glycerol</name>
        <dbReference type="ChEBI" id="CHEBI:17754"/>
    </ligand>
</feature>
<proteinExistence type="inferred from homology"/>
<dbReference type="GO" id="GO:0006072">
    <property type="term" value="P:glycerol-3-phosphate metabolic process"/>
    <property type="evidence" value="ECO:0007669"/>
    <property type="project" value="InterPro"/>
</dbReference>
<evidence type="ECO:0000256" key="3">
    <source>
        <dbReference type="ARBA" id="ARBA00022679"/>
    </source>
</evidence>
<evidence type="ECO:0000256" key="2">
    <source>
        <dbReference type="ARBA" id="ARBA00009156"/>
    </source>
</evidence>
<feature type="binding site" evidence="9">
    <location>
        <position position="15"/>
    </location>
    <ligand>
        <name>ATP</name>
        <dbReference type="ChEBI" id="CHEBI:30616"/>
    </ligand>
</feature>
<comment type="catalytic activity">
    <reaction evidence="8 9">
        <text>glycerol + ATP = sn-glycerol 3-phosphate + ADP + H(+)</text>
        <dbReference type="Rhea" id="RHEA:21644"/>
        <dbReference type="ChEBI" id="CHEBI:15378"/>
        <dbReference type="ChEBI" id="CHEBI:17754"/>
        <dbReference type="ChEBI" id="CHEBI:30616"/>
        <dbReference type="ChEBI" id="CHEBI:57597"/>
        <dbReference type="ChEBI" id="CHEBI:456216"/>
        <dbReference type="EC" id="2.7.1.30"/>
    </reaction>
</comment>
<dbReference type="UniPathway" id="UPA00618">
    <property type="reaction ID" value="UER00672"/>
</dbReference>
<gene>
    <name evidence="9 13" type="primary">glpK</name>
    <name evidence="13" type="ORF">HKB16_23290</name>
</gene>
<dbReference type="HAMAP" id="MF_00186">
    <property type="entry name" value="Glycerol_kin"/>
    <property type="match status" value="1"/>
</dbReference>
<evidence type="ECO:0000259" key="11">
    <source>
        <dbReference type="Pfam" id="PF00370"/>
    </source>
</evidence>
<dbReference type="InterPro" id="IPR018483">
    <property type="entry name" value="Carb_kinase_FGGY_CS"/>
</dbReference>
<evidence type="ECO:0000259" key="12">
    <source>
        <dbReference type="Pfam" id="PF02782"/>
    </source>
</evidence>
<dbReference type="Pfam" id="PF00370">
    <property type="entry name" value="FGGY_N"/>
    <property type="match status" value="1"/>
</dbReference>
<dbReference type="GO" id="GO:0004370">
    <property type="term" value="F:glycerol kinase activity"/>
    <property type="evidence" value="ECO:0007669"/>
    <property type="project" value="UniProtKB-UniRule"/>
</dbReference>
<dbReference type="GO" id="GO:0005829">
    <property type="term" value="C:cytosol"/>
    <property type="evidence" value="ECO:0007669"/>
    <property type="project" value="TreeGrafter"/>
</dbReference>
<dbReference type="SUPFAM" id="SSF53067">
    <property type="entry name" value="Actin-like ATPase domain"/>
    <property type="match status" value="2"/>
</dbReference>
<dbReference type="Proteomes" id="UP000518904">
    <property type="component" value="Unassembled WGS sequence"/>
</dbReference>
<keyword evidence="4 9" id="KW-0547">Nucleotide-binding</keyword>
<accession>A0A7Y0SLN3</accession>
<feature type="binding site" evidence="9">
    <location>
        <position position="14"/>
    </location>
    <ligand>
        <name>ATP</name>
        <dbReference type="ChEBI" id="CHEBI:30616"/>
    </ligand>
</feature>
<comment type="activity regulation">
    <text evidence="9">Inhibited by fructose 1,6-bisphosphate (FBP).</text>
</comment>
<comment type="similarity">
    <text evidence="2 9 10">Belongs to the FGGY kinase family.</text>
</comment>
<feature type="binding site" evidence="9">
    <location>
        <position position="311"/>
    </location>
    <ligand>
        <name>ATP</name>
        <dbReference type="ChEBI" id="CHEBI:30616"/>
    </ligand>
</feature>
<feature type="binding site" evidence="9">
    <location>
        <position position="247"/>
    </location>
    <ligand>
        <name>glycerol</name>
        <dbReference type="ChEBI" id="CHEBI:17754"/>
    </ligand>
</feature>
<feature type="binding site" evidence="9">
    <location>
        <position position="246"/>
    </location>
    <ligand>
        <name>sn-glycerol 3-phosphate</name>
        <dbReference type="ChEBI" id="CHEBI:57597"/>
    </ligand>
</feature>
<evidence type="ECO:0000313" key="13">
    <source>
        <dbReference type="EMBL" id="NMU85781.1"/>
    </source>
</evidence>
<feature type="binding site" evidence="9">
    <location>
        <position position="14"/>
    </location>
    <ligand>
        <name>ADP</name>
        <dbReference type="ChEBI" id="CHEBI:456216"/>
    </ligand>
</feature>
<protein>
    <recommendedName>
        <fullName evidence="9">Glycerol kinase</fullName>
        <ecNumber evidence="9">2.7.1.30</ecNumber>
    </recommendedName>
    <alternativeName>
        <fullName evidence="9">ATP:glycerol 3-phosphotransferase</fullName>
    </alternativeName>
    <alternativeName>
        <fullName evidence="9">Glycerokinase</fullName>
        <shortName evidence="9">GK</shortName>
    </alternativeName>
</protein>
<feature type="binding site" evidence="9">
    <location>
        <position position="14"/>
    </location>
    <ligand>
        <name>sn-glycerol 3-phosphate</name>
        <dbReference type="ChEBI" id="CHEBI:57597"/>
    </ligand>
</feature>
<keyword evidence="5 9" id="KW-0418">Kinase</keyword>
<name>A0A7Y0SLN3_VIBPH</name>
<feature type="binding site" evidence="9">
    <location>
        <position position="412"/>
    </location>
    <ligand>
        <name>ATP</name>
        <dbReference type="ChEBI" id="CHEBI:30616"/>
    </ligand>
</feature>
<evidence type="ECO:0000313" key="14">
    <source>
        <dbReference type="Proteomes" id="UP000518904"/>
    </source>
</evidence>
<keyword evidence="6 9" id="KW-0319">Glycerol metabolism</keyword>
<feature type="binding site" evidence="9">
    <location>
        <position position="84"/>
    </location>
    <ligand>
        <name>glycerol</name>
        <dbReference type="ChEBI" id="CHEBI:17754"/>
    </ligand>
</feature>
<feature type="binding site" evidence="9">
    <location>
        <position position="412"/>
    </location>
    <ligand>
        <name>ADP</name>
        <dbReference type="ChEBI" id="CHEBI:456216"/>
    </ligand>
</feature>
<feature type="binding site" evidence="9">
    <location>
        <position position="268"/>
    </location>
    <ligand>
        <name>ADP</name>
        <dbReference type="ChEBI" id="CHEBI:456216"/>
    </ligand>
</feature>
<dbReference type="InterPro" id="IPR043129">
    <property type="entry name" value="ATPase_NBD"/>
</dbReference>
<feature type="binding site" evidence="9">
    <location>
        <position position="18"/>
    </location>
    <ligand>
        <name>ADP</name>
        <dbReference type="ChEBI" id="CHEBI:456216"/>
    </ligand>
</feature>
<dbReference type="GO" id="GO:0005524">
    <property type="term" value="F:ATP binding"/>
    <property type="evidence" value="ECO:0007669"/>
    <property type="project" value="UniProtKB-UniRule"/>
</dbReference>
<reference evidence="13 14" key="1">
    <citation type="submission" date="2020-04" db="EMBL/GenBank/DDBJ databases">
        <title>Whole-genome sequencing of Vibrio spp. from China reveals different genetic environments of blaCTX-M-14 among diverse lineages.</title>
        <authorList>
            <person name="Zheng Z."/>
            <person name="Ye L."/>
            <person name="Chen S."/>
        </authorList>
    </citation>
    <scope>NUCLEOTIDE SEQUENCE [LARGE SCALE GENOMIC DNA]</scope>
    <source>
        <strain evidence="13 14">Vb0551</strain>
    </source>
</reference>
<evidence type="ECO:0000256" key="7">
    <source>
        <dbReference type="ARBA" id="ARBA00022840"/>
    </source>
</evidence>
<dbReference type="FunFam" id="3.30.420.40:FF:000008">
    <property type="entry name" value="Glycerol kinase"/>
    <property type="match status" value="1"/>
</dbReference>
<keyword evidence="7 9" id="KW-0067">ATP-binding</keyword>
<dbReference type="PROSITE" id="PS00933">
    <property type="entry name" value="FGGY_KINASES_1"/>
    <property type="match status" value="1"/>
</dbReference>
<evidence type="ECO:0000256" key="8">
    <source>
        <dbReference type="ARBA" id="ARBA00052101"/>
    </source>
</evidence>